<comment type="similarity">
    <text evidence="2">Belongs to the threonine aldolase family.</text>
</comment>
<gene>
    <name evidence="7" type="ORF">SAMN04488087_2597</name>
</gene>
<proteinExistence type="inferred from homology"/>
<dbReference type="InterPro" id="IPR023603">
    <property type="entry name" value="Low_specificity_L-TA-like"/>
</dbReference>
<organism evidence="7 8">
    <name type="scientific">Rhodothermus profundi</name>
    <dbReference type="NCBI Taxonomy" id="633813"/>
    <lineage>
        <taxon>Bacteria</taxon>
        <taxon>Pseudomonadati</taxon>
        <taxon>Rhodothermota</taxon>
        <taxon>Rhodothermia</taxon>
        <taxon>Rhodothermales</taxon>
        <taxon>Rhodothermaceae</taxon>
        <taxon>Rhodothermus</taxon>
    </lineage>
</organism>
<keyword evidence="3" id="KW-0663">Pyridoxal phosphate</keyword>
<evidence type="ECO:0000256" key="3">
    <source>
        <dbReference type="ARBA" id="ARBA00022898"/>
    </source>
</evidence>
<evidence type="ECO:0000313" key="7">
    <source>
        <dbReference type="EMBL" id="SHL05127.1"/>
    </source>
</evidence>
<feature type="modified residue" description="N6-(pyridoxal phosphate)lysine" evidence="5">
    <location>
        <position position="200"/>
    </location>
</feature>
<keyword evidence="4" id="KW-0456">Lyase</keyword>
<evidence type="ECO:0000256" key="1">
    <source>
        <dbReference type="ARBA" id="ARBA00001933"/>
    </source>
</evidence>
<dbReference type="GO" id="GO:0008732">
    <property type="term" value="F:L-allo-threonine aldolase activity"/>
    <property type="evidence" value="ECO:0007669"/>
    <property type="project" value="TreeGrafter"/>
</dbReference>
<dbReference type="STRING" id="633813.SAMN04488087_2597"/>
<dbReference type="SUPFAM" id="SSF53383">
    <property type="entry name" value="PLP-dependent transferases"/>
    <property type="match status" value="1"/>
</dbReference>
<evidence type="ECO:0000256" key="2">
    <source>
        <dbReference type="ARBA" id="ARBA00006966"/>
    </source>
</evidence>
<protein>
    <submittedName>
        <fullName evidence="7">L-threonine aldolase</fullName>
    </submittedName>
</protein>
<reference evidence="8" key="1">
    <citation type="submission" date="2016-11" db="EMBL/GenBank/DDBJ databases">
        <authorList>
            <person name="Varghese N."/>
            <person name="Submissions S."/>
        </authorList>
    </citation>
    <scope>NUCLEOTIDE SEQUENCE [LARGE SCALE GENOMIC DNA]</scope>
    <source>
        <strain evidence="8">DSM 22212</strain>
    </source>
</reference>
<evidence type="ECO:0000313" key="8">
    <source>
        <dbReference type="Proteomes" id="UP000185812"/>
    </source>
</evidence>
<name>A0A1M6XGN4_9BACT</name>
<dbReference type="InterPro" id="IPR015424">
    <property type="entry name" value="PyrdxlP-dep_Trfase"/>
</dbReference>
<dbReference type="Gene3D" id="3.40.640.10">
    <property type="entry name" value="Type I PLP-dependent aspartate aminotransferase-like (Major domain)"/>
    <property type="match status" value="1"/>
</dbReference>
<dbReference type="FunFam" id="3.90.1150.10:FF:000041">
    <property type="entry name" value="Low-specificity L-threonine aldolase"/>
    <property type="match status" value="1"/>
</dbReference>
<dbReference type="FunFam" id="3.40.640.10:FF:000030">
    <property type="entry name" value="Low-specificity L-threonine aldolase"/>
    <property type="match status" value="1"/>
</dbReference>
<dbReference type="GO" id="GO:0006545">
    <property type="term" value="P:glycine biosynthetic process"/>
    <property type="evidence" value="ECO:0007669"/>
    <property type="project" value="TreeGrafter"/>
</dbReference>
<dbReference type="InterPro" id="IPR001597">
    <property type="entry name" value="ArAA_b-elim_lyase/Thr_aldolase"/>
</dbReference>
<accession>A0A1M6XGN4</accession>
<dbReference type="Proteomes" id="UP000185812">
    <property type="component" value="Unassembled WGS sequence"/>
</dbReference>
<evidence type="ECO:0000259" key="6">
    <source>
        <dbReference type="Pfam" id="PF01212"/>
    </source>
</evidence>
<evidence type="ECO:0000256" key="5">
    <source>
        <dbReference type="PIRSR" id="PIRSR017617-1"/>
    </source>
</evidence>
<dbReference type="InterPro" id="IPR015421">
    <property type="entry name" value="PyrdxlP-dep_Trfase_major"/>
</dbReference>
<dbReference type="OrthoDB" id="9774495at2"/>
<dbReference type="GO" id="GO:0006567">
    <property type="term" value="P:L-threonine catabolic process"/>
    <property type="evidence" value="ECO:0007669"/>
    <property type="project" value="TreeGrafter"/>
</dbReference>
<dbReference type="RefSeq" id="WP_072716402.1">
    <property type="nucleotide sequence ID" value="NZ_FRAU01000011.1"/>
</dbReference>
<comment type="cofactor">
    <cofactor evidence="1">
        <name>pyridoxal 5'-phosphate</name>
        <dbReference type="ChEBI" id="CHEBI:597326"/>
    </cofactor>
</comment>
<evidence type="ECO:0000256" key="4">
    <source>
        <dbReference type="ARBA" id="ARBA00023239"/>
    </source>
</evidence>
<dbReference type="AlphaFoldDB" id="A0A1M6XGN4"/>
<dbReference type="InterPro" id="IPR015422">
    <property type="entry name" value="PyrdxlP-dep_Trfase_small"/>
</dbReference>
<dbReference type="GO" id="GO:0005829">
    <property type="term" value="C:cytosol"/>
    <property type="evidence" value="ECO:0007669"/>
    <property type="project" value="TreeGrafter"/>
</dbReference>
<dbReference type="CDD" id="cd06502">
    <property type="entry name" value="TA_like"/>
    <property type="match status" value="1"/>
</dbReference>
<dbReference type="Gene3D" id="3.90.1150.10">
    <property type="entry name" value="Aspartate Aminotransferase, domain 1"/>
    <property type="match status" value="1"/>
</dbReference>
<dbReference type="PANTHER" id="PTHR48097:SF9">
    <property type="entry name" value="L-THREONINE ALDOLASE"/>
    <property type="match status" value="1"/>
</dbReference>
<feature type="domain" description="Aromatic amino acid beta-eliminating lyase/threonine aldolase" evidence="6">
    <location>
        <begin position="4"/>
        <end position="287"/>
    </location>
</feature>
<dbReference type="EMBL" id="FRAU01000011">
    <property type="protein sequence ID" value="SHL05127.1"/>
    <property type="molecule type" value="Genomic_DNA"/>
</dbReference>
<sequence length="344" mass="37444">MWIDLRSDTVTRPSPGMRRAMYEAEVGDDVFGEDPTVRRLEERVAELLGKEAALFVPSGVMGNQLAIKVLTRPGDEVLLGRESHIFNYESGAPALISGVQLHPLDDAVGWFSSEALTQALRHGHDWEPRSRLVCLENTHNRAGGVVVPLSVIDTLTTAARRHGLALHLDGARLWHASVALDVPERQLATPFDTVSVCLSKGLGAPVGSVLAASADLIAEARRFRKLLGGGMRQVGILAAAGLYALEHHRPLLAEDHAKARRLAEGIAELPAFEIDLTRVQTNIVRFDVRQGTAEGVLAQLRAEGVLMVPFGPHTIRAVTHRDVSMQDIDRALSVLHRLFGRKAV</sequence>
<keyword evidence="8" id="KW-1185">Reference proteome</keyword>
<dbReference type="Pfam" id="PF01212">
    <property type="entry name" value="Beta_elim_lyase"/>
    <property type="match status" value="1"/>
</dbReference>
<dbReference type="PANTHER" id="PTHR48097">
    <property type="entry name" value="L-THREONINE ALDOLASE-RELATED"/>
    <property type="match status" value="1"/>
</dbReference>
<dbReference type="PIRSF" id="PIRSF017617">
    <property type="entry name" value="Thr_aldolase"/>
    <property type="match status" value="1"/>
</dbReference>
<dbReference type="NCBIfam" id="NF041359">
    <property type="entry name" value="GntG_guanitoxin"/>
    <property type="match status" value="1"/>
</dbReference>